<feature type="transmembrane region" description="Helical" evidence="1">
    <location>
        <begin position="351"/>
        <end position="378"/>
    </location>
</feature>
<accession>A0A2H0KNF2</accession>
<feature type="transmembrane region" description="Helical" evidence="1">
    <location>
        <begin position="311"/>
        <end position="331"/>
    </location>
</feature>
<feature type="transmembrane region" description="Helical" evidence="1">
    <location>
        <begin position="77"/>
        <end position="98"/>
    </location>
</feature>
<feature type="transmembrane region" description="Helical" evidence="1">
    <location>
        <begin position="437"/>
        <end position="457"/>
    </location>
</feature>
<feature type="transmembrane region" description="Helical" evidence="1">
    <location>
        <begin position="385"/>
        <end position="403"/>
    </location>
</feature>
<dbReference type="Proteomes" id="UP000229570">
    <property type="component" value="Unassembled WGS sequence"/>
</dbReference>
<evidence type="ECO:0000313" key="2">
    <source>
        <dbReference type="EMBL" id="PIQ72797.1"/>
    </source>
</evidence>
<feature type="transmembrane region" description="Helical" evidence="1">
    <location>
        <begin position="233"/>
        <end position="266"/>
    </location>
</feature>
<reference evidence="2 3" key="1">
    <citation type="submission" date="2017-09" db="EMBL/GenBank/DDBJ databases">
        <title>Depth-based differentiation of microbial function through sediment-hosted aquifers and enrichment of novel symbionts in the deep terrestrial subsurface.</title>
        <authorList>
            <person name="Probst A.J."/>
            <person name="Ladd B."/>
            <person name="Jarett J.K."/>
            <person name="Geller-Mcgrath D.E."/>
            <person name="Sieber C.M."/>
            <person name="Emerson J.B."/>
            <person name="Anantharaman K."/>
            <person name="Thomas B.C."/>
            <person name="Malmstrom R."/>
            <person name="Stieglmeier M."/>
            <person name="Klingl A."/>
            <person name="Woyke T."/>
            <person name="Ryan C.M."/>
            <person name="Banfield J.F."/>
        </authorList>
    </citation>
    <scope>NUCLEOTIDE SEQUENCE [LARGE SCALE GENOMIC DNA]</scope>
    <source>
        <strain evidence="2">CG11_big_fil_rev_8_21_14_0_20_35_14</strain>
    </source>
</reference>
<evidence type="ECO:0008006" key="4">
    <source>
        <dbReference type="Google" id="ProtNLM"/>
    </source>
</evidence>
<organism evidence="2 3">
    <name type="scientific">Candidatus Roizmanbacteria bacterium CG11_big_fil_rev_8_21_14_0_20_35_14</name>
    <dbReference type="NCBI Taxonomy" id="1974855"/>
    <lineage>
        <taxon>Bacteria</taxon>
        <taxon>Candidatus Roizmaniibacteriota</taxon>
    </lineage>
</organism>
<feature type="transmembrane region" description="Helical" evidence="1">
    <location>
        <begin position="199"/>
        <end position="221"/>
    </location>
</feature>
<protein>
    <recommendedName>
        <fullName evidence="4">Glycosyltransferase RgtA/B/C/D-like domain-containing protein</fullName>
    </recommendedName>
</protein>
<dbReference type="EMBL" id="PCVL01000012">
    <property type="protein sequence ID" value="PIQ72797.1"/>
    <property type="molecule type" value="Genomic_DNA"/>
</dbReference>
<comment type="caution">
    <text evidence="2">The sequence shown here is derived from an EMBL/GenBank/DDBJ whole genome shotgun (WGS) entry which is preliminary data.</text>
</comment>
<feature type="transmembrane region" description="Helical" evidence="1">
    <location>
        <begin position="409"/>
        <end position="425"/>
    </location>
</feature>
<keyword evidence="1" id="KW-1133">Transmembrane helix</keyword>
<gene>
    <name evidence="2" type="ORF">COV86_01215</name>
</gene>
<sequence>MSFSKKLLFIIFIVSTIFFLFVGFNVSPFLRGPGEWPPDWRWPYLFVNTLNRIWFPLIVITLILSLFYFLEKKKLNSLISLVLLVVLSYFFQLSILYFSRSGISVLIHRIINPDLNGYFTEAIKIKNLGEFLANYQKNVLSFSMHATGHPPGSIIFFWLIEKMINVIPLFQTLIVNLIPKHQDVLSVWNSLTLSQKSTAVFSAFFIPSLGSLNIVPLFYIAKKLFNFKTALRSVLLAIFIPGLTLFTPLSDVLFPLFFLCSFFLFIKGLKEKNGLLISFSGLIFSLGLFFSLSLLPLIFIYFYYLIKNKKLLIPFLAGLLSFYLLLFLFRYNVVLVSYILMTGLPKNRSYLIWLFYNLYDFSIFIGIPTITVYLTMFFKKIKEPLFVSFTLMFLLLNFSGAVRGEVGRIWLPLMFFLVLTVSNFLSNKIKLSTMNFLVILFIQAAEILLIQEFWVTLW</sequence>
<keyword evidence="1" id="KW-0812">Transmembrane</keyword>
<proteinExistence type="predicted"/>
<dbReference type="AlphaFoldDB" id="A0A2H0KNF2"/>
<name>A0A2H0KNF2_9BACT</name>
<keyword evidence="1" id="KW-0472">Membrane</keyword>
<evidence type="ECO:0000256" key="1">
    <source>
        <dbReference type="SAM" id="Phobius"/>
    </source>
</evidence>
<feature type="transmembrane region" description="Helical" evidence="1">
    <location>
        <begin position="50"/>
        <end position="70"/>
    </location>
</feature>
<feature type="transmembrane region" description="Helical" evidence="1">
    <location>
        <begin position="278"/>
        <end position="304"/>
    </location>
</feature>
<evidence type="ECO:0000313" key="3">
    <source>
        <dbReference type="Proteomes" id="UP000229570"/>
    </source>
</evidence>
<feature type="transmembrane region" description="Helical" evidence="1">
    <location>
        <begin position="7"/>
        <end position="30"/>
    </location>
</feature>